<dbReference type="Proteomes" id="UP001235939">
    <property type="component" value="Chromosome 20"/>
</dbReference>
<gene>
    <name evidence="2" type="ORF">LAZ67_20001358</name>
</gene>
<evidence type="ECO:0000313" key="3">
    <source>
        <dbReference type="Proteomes" id="UP001235939"/>
    </source>
</evidence>
<evidence type="ECO:0008006" key="4">
    <source>
        <dbReference type="Google" id="ProtNLM"/>
    </source>
</evidence>
<organism evidence="2 3">
    <name type="scientific">Cordylochernes scorpioides</name>
    <dbReference type="NCBI Taxonomy" id="51811"/>
    <lineage>
        <taxon>Eukaryota</taxon>
        <taxon>Metazoa</taxon>
        <taxon>Ecdysozoa</taxon>
        <taxon>Arthropoda</taxon>
        <taxon>Chelicerata</taxon>
        <taxon>Arachnida</taxon>
        <taxon>Pseudoscorpiones</taxon>
        <taxon>Cheliferoidea</taxon>
        <taxon>Chernetidae</taxon>
        <taxon>Cordylochernes</taxon>
    </lineage>
</organism>
<feature type="compositionally biased region" description="Polar residues" evidence="1">
    <location>
        <begin position="561"/>
        <end position="570"/>
    </location>
</feature>
<feature type="region of interest" description="Disordered" evidence="1">
    <location>
        <begin position="547"/>
        <end position="570"/>
    </location>
</feature>
<feature type="compositionally biased region" description="Basic and acidic residues" evidence="1">
    <location>
        <begin position="549"/>
        <end position="560"/>
    </location>
</feature>
<accession>A0ABY6LPR2</accession>
<evidence type="ECO:0000256" key="1">
    <source>
        <dbReference type="SAM" id="MobiDB-lite"/>
    </source>
</evidence>
<keyword evidence="3" id="KW-1185">Reference proteome</keyword>
<sequence>MSVGGVGLLEIKTKLQLTCFKGVQTARRVESLNAYSWLVESGAWMAPLSSGSWLLPRRRRLLDLWEQVSFILSLKHRVVPTPALLNLPLVGACRFLATPSLWAPSMRVHDLASPATSLITRLTRSTCDNYAALGTFCRCMVAENARSAYQERSLEEAVVLRGTAAPFLRIGTRSARLMLERPRLAAVPISRYLRRWGPVVDVPSTSLDFYFLRRCSFGGQAADIALRLALHALPHPEHPALSQPVCIACGSSDLSLAHRYWSCSAVRPLIRKAFSIIGRPPDLQSWIFAMGLEDHAITISSMPRLAFMDNFGRIPRNIIKNSQPLLERIRKKMFVWRIPMDHKKRKLSPSTQQARRPQPGTSHQTIAIQNRVAMPPQPPKKHAVIQLKNNKQQQALSKSRSAAATFDQCCFVEWRPDLSPVDYIKALEEKLGKSSVFQIMKMSGQGMVGLITIGNLPIAIRDEDVVVAQRTYCKVVSLNHEVVASGGYTWTTGSREAFVLLNEGLKLHQLPAKLVIISKGESTPAYITYGIECGKCHRKGHRRASCPLKAHESRPAHLQDTRSGPESPSS</sequence>
<protein>
    <recommendedName>
        <fullName evidence="4">CCHC-type domain-containing protein</fullName>
    </recommendedName>
</protein>
<reference evidence="2 3" key="1">
    <citation type="submission" date="2022-01" db="EMBL/GenBank/DDBJ databases">
        <title>A chromosomal length assembly of Cordylochernes scorpioides.</title>
        <authorList>
            <person name="Zeh D."/>
            <person name="Zeh J."/>
        </authorList>
    </citation>
    <scope>NUCLEOTIDE SEQUENCE [LARGE SCALE GENOMIC DNA]</scope>
    <source>
        <strain evidence="2">IN4F17</strain>
        <tissue evidence="2">Whole Body</tissue>
    </source>
</reference>
<dbReference type="EMBL" id="CP092882">
    <property type="protein sequence ID" value="UYV81495.1"/>
    <property type="molecule type" value="Genomic_DNA"/>
</dbReference>
<evidence type="ECO:0000313" key="2">
    <source>
        <dbReference type="EMBL" id="UYV81495.1"/>
    </source>
</evidence>
<name>A0ABY6LPR2_9ARAC</name>
<proteinExistence type="predicted"/>